<accession>A0AAV4PDJ9</accession>
<proteinExistence type="predicted"/>
<dbReference type="Proteomes" id="UP001054837">
    <property type="component" value="Unassembled WGS sequence"/>
</dbReference>
<keyword evidence="2" id="KW-1185">Reference proteome</keyword>
<sequence length="67" mass="7776">MSKGWKRKRLGSASLSGFYQPGWVFSLEENGGRILVLEHRCHCWRTSSSSQDLWTTLKGYLDVREGW</sequence>
<reference evidence="1 2" key="1">
    <citation type="submission" date="2021-06" db="EMBL/GenBank/DDBJ databases">
        <title>Caerostris darwini draft genome.</title>
        <authorList>
            <person name="Kono N."/>
            <person name="Arakawa K."/>
        </authorList>
    </citation>
    <scope>NUCLEOTIDE SEQUENCE [LARGE SCALE GENOMIC DNA]</scope>
</reference>
<evidence type="ECO:0000313" key="2">
    <source>
        <dbReference type="Proteomes" id="UP001054837"/>
    </source>
</evidence>
<dbReference type="EMBL" id="BPLQ01002620">
    <property type="protein sequence ID" value="GIX94508.1"/>
    <property type="molecule type" value="Genomic_DNA"/>
</dbReference>
<evidence type="ECO:0000313" key="1">
    <source>
        <dbReference type="EMBL" id="GIX94508.1"/>
    </source>
</evidence>
<gene>
    <name evidence="1" type="ORF">CDAR_54951</name>
</gene>
<organism evidence="1 2">
    <name type="scientific">Caerostris darwini</name>
    <dbReference type="NCBI Taxonomy" id="1538125"/>
    <lineage>
        <taxon>Eukaryota</taxon>
        <taxon>Metazoa</taxon>
        <taxon>Ecdysozoa</taxon>
        <taxon>Arthropoda</taxon>
        <taxon>Chelicerata</taxon>
        <taxon>Arachnida</taxon>
        <taxon>Araneae</taxon>
        <taxon>Araneomorphae</taxon>
        <taxon>Entelegynae</taxon>
        <taxon>Araneoidea</taxon>
        <taxon>Araneidae</taxon>
        <taxon>Caerostris</taxon>
    </lineage>
</organism>
<dbReference type="AlphaFoldDB" id="A0AAV4PDJ9"/>
<protein>
    <submittedName>
        <fullName evidence="1">Uncharacterized protein</fullName>
    </submittedName>
</protein>
<comment type="caution">
    <text evidence="1">The sequence shown here is derived from an EMBL/GenBank/DDBJ whole genome shotgun (WGS) entry which is preliminary data.</text>
</comment>
<name>A0AAV4PDJ9_9ARAC</name>